<feature type="binding site" evidence="9">
    <location>
        <begin position="273"/>
        <end position="276"/>
    </location>
    <ligand>
        <name>GTP</name>
        <dbReference type="ChEBI" id="CHEBI:37565"/>
    </ligand>
</feature>
<dbReference type="PANTHER" id="PTHR42714">
    <property type="entry name" value="TRNA MODIFICATION GTPASE GTPBP3"/>
    <property type="match status" value="1"/>
</dbReference>
<dbReference type="AlphaFoldDB" id="A0A2W1N9Q9"/>
<dbReference type="Gene3D" id="3.40.50.300">
    <property type="entry name" value="P-loop containing nucleotide triphosphate hydrolases"/>
    <property type="match status" value="1"/>
</dbReference>
<reference evidence="12 13" key="1">
    <citation type="submission" date="2018-06" db="EMBL/GenBank/DDBJ databases">
        <title>The draft genome sequence of Crocinitomix sp. SM1701.</title>
        <authorList>
            <person name="Zhang X."/>
        </authorList>
    </citation>
    <scope>NUCLEOTIDE SEQUENCE [LARGE SCALE GENOMIC DNA]</scope>
    <source>
        <strain evidence="12 13">SM1701</strain>
    </source>
</reference>
<evidence type="ECO:0000256" key="1">
    <source>
        <dbReference type="ARBA" id="ARBA00011043"/>
    </source>
</evidence>
<keyword evidence="4 9" id="KW-0547">Nucleotide-binding</keyword>
<evidence type="ECO:0000256" key="5">
    <source>
        <dbReference type="ARBA" id="ARBA00022801"/>
    </source>
</evidence>
<dbReference type="GO" id="GO:0005829">
    <property type="term" value="C:cytosol"/>
    <property type="evidence" value="ECO:0007669"/>
    <property type="project" value="TreeGrafter"/>
</dbReference>
<dbReference type="HAMAP" id="MF_00379">
    <property type="entry name" value="GTPase_MnmE"/>
    <property type="match status" value="1"/>
</dbReference>
<evidence type="ECO:0000259" key="11">
    <source>
        <dbReference type="PROSITE" id="PS51709"/>
    </source>
</evidence>
<keyword evidence="9" id="KW-0963">Cytoplasm</keyword>
<dbReference type="InterPro" id="IPR004520">
    <property type="entry name" value="GTPase_MnmE"/>
</dbReference>
<dbReference type="InterPro" id="IPR027266">
    <property type="entry name" value="TrmE/GcvT-like"/>
</dbReference>
<dbReference type="GO" id="GO:0030488">
    <property type="term" value="P:tRNA methylation"/>
    <property type="evidence" value="ECO:0007669"/>
    <property type="project" value="TreeGrafter"/>
</dbReference>
<evidence type="ECO:0000313" key="13">
    <source>
        <dbReference type="Proteomes" id="UP000249248"/>
    </source>
</evidence>
<dbReference type="GO" id="GO:0003924">
    <property type="term" value="F:GTPase activity"/>
    <property type="evidence" value="ECO:0007669"/>
    <property type="project" value="UniProtKB-UniRule"/>
</dbReference>
<dbReference type="Gene3D" id="3.30.1360.120">
    <property type="entry name" value="Probable tRNA modification gtpase trme, domain 1"/>
    <property type="match status" value="1"/>
</dbReference>
<evidence type="ECO:0000256" key="6">
    <source>
        <dbReference type="ARBA" id="ARBA00022842"/>
    </source>
</evidence>
<dbReference type="InterPro" id="IPR031168">
    <property type="entry name" value="G_TrmE"/>
</dbReference>
<dbReference type="SMART" id="SM00382">
    <property type="entry name" value="AAA"/>
    <property type="match status" value="1"/>
</dbReference>
<keyword evidence="3 9" id="KW-0479">Metal-binding</keyword>
<feature type="binding site" evidence="9">
    <location>
        <position position="123"/>
    </location>
    <ligand>
        <name>(6S)-5-formyl-5,6,7,8-tetrahydrofolate</name>
        <dbReference type="ChEBI" id="CHEBI:57457"/>
    </ligand>
</feature>
<dbReference type="PROSITE" id="PS51709">
    <property type="entry name" value="G_TRME"/>
    <property type="match status" value="1"/>
</dbReference>
<dbReference type="GO" id="GO:0005525">
    <property type="term" value="F:GTP binding"/>
    <property type="evidence" value="ECO:0007669"/>
    <property type="project" value="UniProtKB-UniRule"/>
</dbReference>
<evidence type="ECO:0000256" key="7">
    <source>
        <dbReference type="ARBA" id="ARBA00022958"/>
    </source>
</evidence>
<keyword evidence="13" id="KW-1185">Reference proteome</keyword>
<feature type="binding site" evidence="9">
    <location>
        <position position="250"/>
    </location>
    <ligand>
        <name>K(+)</name>
        <dbReference type="ChEBI" id="CHEBI:29103"/>
    </ligand>
</feature>
<dbReference type="Gene3D" id="1.20.120.430">
    <property type="entry name" value="tRNA modification GTPase MnmE domain 2"/>
    <property type="match status" value="1"/>
</dbReference>
<dbReference type="CDD" id="cd14858">
    <property type="entry name" value="TrmE_N"/>
    <property type="match status" value="1"/>
</dbReference>
<protein>
    <recommendedName>
        <fullName evidence="9">tRNA modification GTPase MnmE</fullName>
        <ecNumber evidence="9">3.6.-.-</ecNumber>
    </recommendedName>
</protein>
<feature type="binding site" evidence="9">
    <location>
        <position position="456"/>
    </location>
    <ligand>
        <name>(6S)-5-formyl-5,6,7,8-tetrahydrofolate</name>
        <dbReference type="ChEBI" id="CHEBI:57457"/>
    </ligand>
</feature>
<dbReference type="InterPro" id="IPR027417">
    <property type="entry name" value="P-loop_NTPase"/>
</dbReference>
<dbReference type="PRINTS" id="PR00326">
    <property type="entry name" value="GTP1OBG"/>
</dbReference>
<evidence type="ECO:0000256" key="2">
    <source>
        <dbReference type="ARBA" id="ARBA00022694"/>
    </source>
</evidence>
<dbReference type="NCBIfam" id="TIGR00231">
    <property type="entry name" value="small_GTP"/>
    <property type="match status" value="1"/>
</dbReference>
<accession>A0A2W1N9Q9</accession>
<proteinExistence type="inferred from homology"/>
<feature type="binding site" evidence="9">
    <location>
        <position position="84"/>
    </location>
    <ligand>
        <name>(6S)-5-formyl-5,6,7,8-tetrahydrofolate</name>
        <dbReference type="ChEBI" id="CHEBI:57457"/>
    </ligand>
</feature>
<dbReference type="RefSeq" id="WP_111064367.1">
    <property type="nucleotide sequence ID" value="NZ_JBHUCU010000020.1"/>
</dbReference>
<dbReference type="GO" id="GO:0046872">
    <property type="term" value="F:metal ion binding"/>
    <property type="evidence" value="ECO:0007669"/>
    <property type="project" value="UniProtKB-KW"/>
</dbReference>
<dbReference type="GO" id="GO:0002098">
    <property type="term" value="P:tRNA wobble uridine modification"/>
    <property type="evidence" value="ECO:0007669"/>
    <property type="project" value="TreeGrafter"/>
</dbReference>
<dbReference type="CDD" id="cd04164">
    <property type="entry name" value="trmE"/>
    <property type="match status" value="1"/>
</dbReference>
<dbReference type="InterPro" id="IPR005225">
    <property type="entry name" value="Small_GTP-bd"/>
</dbReference>
<feature type="binding site" evidence="9">
    <location>
        <position position="25"/>
    </location>
    <ligand>
        <name>(6S)-5-formyl-5,6,7,8-tetrahydrofolate</name>
        <dbReference type="ChEBI" id="CHEBI:57457"/>
    </ligand>
</feature>
<evidence type="ECO:0000256" key="10">
    <source>
        <dbReference type="RuleBase" id="RU003313"/>
    </source>
</evidence>
<gene>
    <name evidence="9" type="primary">mnmE</name>
    <name evidence="9" type="synonym">trmE</name>
    <name evidence="12" type="ORF">DNU06_15265</name>
</gene>
<comment type="subcellular location">
    <subcellularLocation>
        <location evidence="9">Cytoplasm</location>
    </subcellularLocation>
</comment>
<evidence type="ECO:0000313" key="12">
    <source>
        <dbReference type="EMBL" id="PZE16005.1"/>
    </source>
</evidence>
<keyword evidence="8 9" id="KW-0342">GTP-binding</keyword>
<name>A0A2W1N9Q9_9FLAO</name>
<evidence type="ECO:0000256" key="8">
    <source>
        <dbReference type="ARBA" id="ARBA00023134"/>
    </source>
</evidence>
<dbReference type="InterPro" id="IPR027368">
    <property type="entry name" value="MnmE_dom2"/>
</dbReference>
<keyword evidence="5 9" id="KW-0378">Hydrolase</keyword>
<comment type="similarity">
    <text evidence="1 9 10">Belongs to the TRAFAC class TrmE-Era-EngA-EngB-Septin-like GTPase superfamily. TrmE GTPase family.</text>
</comment>
<dbReference type="SUPFAM" id="SSF52540">
    <property type="entry name" value="P-loop containing nucleoside triphosphate hydrolases"/>
    <property type="match status" value="1"/>
</dbReference>
<dbReference type="OrthoDB" id="9805918at2"/>
<dbReference type="EMBL" id="QKSB01000013">
    <property type="protein sequence ID" value="PZE16005.1"/>
    <property type="molecule type" value="Genomic_DNA"/>
</dbReference>
<keyword evidence="2 9" id="KW-0819">tRNA processing</keyword>
<dbReference type="NCBIfam" id="TIGR00450">
    <property type="entry name" value="mnmE_trmE_thdF"/>
    <property type="match status" value="1"/>
</dbReference>
<dbReference type="InterPro" id="IPR025867">
    <property type="entry name" value="MnmE_helical"/>
</dbReference>
<feature type="binding site" evidence="9">
    <location>
        <begin position="248"/>
        <end position="254"/>
    </location>
    <ligand>
        <name>GTP</name>
        <dbReference type="ChEBI" id="CHEBI:37565"/>
    </ligand>
</feature>
<feature type="binding site" evidence="9">
    <location>
        <position position="248"/>
    </location>
    <ligand>
        <name>K(+)</name>
        <dbReference type="ChEBI" id="CHEBI:29103"/>
    </ligand>
</feature>
<comment type="caution">
    <text evidence="12">The sequence shown here is derived from an EMBL/GenBank/DDBJ whole genome shotgun (WGS) entry which is preliminary data.</text>
</comment>
<organism evidence="12 13">
    <name type="scientific">Putridiphycobacter roseus</name>
    <dbReference type="NCBI Taxonomy" id="2219161"/>
    <lineage>
        <taxon>Bacteria</taxon>
        <taxon>Pseudomonadati</taxon>
        <taxon>Bacteroidota</taxon>
        <taxon>Flavobacteriia</taxon>
        <taxon>Flavobacteriales</taxon>
        <taxon>Crocinitomicaceae</taxon>
        <taxon>Putridiphycobacter</taxon>
    </lineage>
</organism>
<dbReference type="PANTHER" id="PTHR42714:SF2">
    <property type="entry name" value="TRNA MODIFICATION GTPASE GTPBP3, MITOCHONDRIAL"/>
    <property type="match status" value="1"/>
</dbReference>
<dbReference type="InterPro" id="IPR018948">
    <property type="entry name" value="GTP-bd_TrmE_N"/>
</dbReference>
<dbReference type="InterPro" id="IPR003593">
    <property type="entry name" value="AAA+_ATPase"/>
</dbReference>
<keyword evidence="6 9" id="KW-0460">Magnesium</keyword>
<dbReference type="EC" id="3.6.-.-" evidence="9"/>
<keyword evidence="7 9" id="KW-0630">Potassium</keyword>
<dbReference type="FunFam" id="3.30.1360.120:FF:000003">
    <property type="entry name" value="tRNA modification GTPase MnmE"/>
    <property type="match status" value="1"/>
</dbReference>
<feature type="binding site" evidence="9">
    <location>
        <begin position="229"/>
        <end position="234"/>
    </location>
    <ligand>
        <name>GTP</name>
        <dbReference type="ChEBI" id="CHEBI:37565"/>
    </ligand>
</feature>
<evidence type="ECO:0000256" key="4">
    <source>
        <dbReference type="ARBA" id="ARBA00022741"/>
    </source>
</evidence>
<comment type="caution">
    <text evidence="9">Lacks conserved residue(s) required for the propagation of feature annotation.</text>
</comment>
<dbReference type="SUPFAM" id="SSF116878">
    <property type="entry name" value="TrmE connector domain"/>
    <property type="match status" value="1"/>
</dbReference>
<dbReference type="InterPro" id="IPR006073">
    <property type="entry name" value="GTP-bd"/>
</dbReference>
<dbReference type="GO" id="GO:0042802">
    <property type="term" value="F:identical protein binding"/>
    <property type="evidence" value="ECO:0007669"/>
    <property type="project" value="UniProtKB-ARBA"/>
</dbReference>
<dbReference type="Pfam" id="PF10396">
    <property type="entry name" value="TrmE_N"/>
    <property type="match status" value="1"/>
</dbReference>
<feature type="domain" description="TrmE-type G" evidence="11">
    <location>
        <begin position="219"/>
        <end position="379"/>
    </location>
</feature>
<comment type="function">
    <text evidence="9">Exhibits a very high intrinsic GTPase hydrolysis rate. Involved in the addition of a carboxymethylaminomethyl (cmnm) group at the wobble position (U34) of certain tRNAs, forming tRNA-cmnm(5)s(2)U34.</text>
</comment>
<dbReference type="NCBIfam" id="NF003661">
    <property type="entry name" value="PRK05291.1-3"/>
    <property type="match status" value="1"/>
</dbReference>
<feature type="binding site" evidence="9">
    <location>
        <position position="253"/>
    </location>
    <ligand>
        <name>K(+)</name>
        <dbReference type="ChEBI" id="CHEBI:29103"/>
    </ligand>
</feature>
<feature type="binding site" evidence="9">
    <location>
        <position position="229"/>
    </location>
    <ligand>
        <name>K(+)</name>
        <dbReference type="ChEBI" id="CHEBI:29103"/>
    </ligand>
</feature>
<dbReference type="Pfam" id="PF01926">
    <property type="entry name" value="MMR_HSR1"/>
    <property type="match status" value="1"/>
</dbReference>
<dbReference type="Proteomes" id="UP000249248">
    <property type="component" value="Unassembled WGS sequence"/>
</dbReference>
<evidence type="ECO:0000256" key="3">
    <source>
        <dbReference type="ARBA" id="ARBA00022723"/>
    </source>
</evidence>
<comment type="cofactor">
    <cofactor evidence="9">
        <name>K(+)</name>
        <dbReference type="ChEBI" id="CHEBI:29103"/>
    </cofactor>
    <text evidence="9">Binds 1 potassium ion per subunit.</text>
</comment>
<comment type="subunit">
    <text evidence="9">Homodimer. Heterotetramer of two MnmE and two MnmG subunits.</text>
</comment>
<feature type="binding site" evidence="9">
    <location>
        <position position="233"/>
    </location>
    <ligand>
        <name>Mg(2+)</name>
        <dbReference type="ChEBI" id="CHEBI:18420"/>
    </ligand>
</feature>
<dbReference type="Pfam" id="PF12631">
    <property type="entry name" value="MnmE_helical"/>
    <property type="match status" value="1"/>
</dbReference>
<feature type="binding site" evidence="9">
    <location>
        <position position="254"/>
    </location>
    <ligand>
        <name>Mg(2+)</name>
        <dbReference type="ChEBI" id="CHEBI:18420"/>
    </ligand>
</feature>
<evidence type="ECO:0000256" key="9">
    <source>
        <dbReference type="HAMAP-Rule" id="MF_00379"/>
    </source>
</evidence>
<sequence length="456" mass="50148">MANLSENTICALSTAQGMGAIAVIRVSGPNAFPIVESIFSKSLSDKKSHTAHFGEIRSNDAVIDEVLVTVFKNPTSFTGEDSIEIACHGSVYIQQEIIQLLIEKGAQMAKPGEFSMRAFMNGKMDLSQTEAVADLIASTSKAQHQVAISQMRGGFSQEIKDLRQQLLDFASLIELELDFSEEDVEFADRSQLENLINTIQKEIKGLKQSFKLGNVIKNGVPVAIVGTPNSGKSTLLNSLLNEDKAIVSSIAGTTRDFIEDEIMINDISYRFIDTAGIRKTDDEIENMGIKRSFEQVKKAEIVLLIIDLVENTERAILDEINLFKGQNIQSFQTFIPVFNKIDQVDLKDFKNIEGKGVFIAAKHKTNQDHLMDALTAAVGALKVENQTIVTNIRHFEALTNSLDAINKVAEGLEMQIPGDLLAMDIRQSLHHLGEITGSVTNDELLGNIFANFCIGK</sequence>